<dbReference type="AlphaFoldDB" id="A0A4V1M099"/>
<gene>
    <name evidence="1" type="ORF">CRV07_11820</name>
</gene>
<comment type="caution">
    <text evidence="1">The sequence shown here is derived from an EMBL/GenBank/DDBJ whole genome shotgun (WGS) entry which is preliminary data.</text>
</comment>
<name>A0A4V1M099_9BACT</name>
<dbReference type="RefSeq" id="WP_129087862.1">
    <property type="nucleotide sequence ID" value="NZ_CP053836.1"/>
</dbReference>
<dbReference type="EMBL" id="PDKK01000011">
    <property type="protein sequence ID" value="RXK04108.1"/>
    <property type="molecule type" value="Genomic_DNA"/>
</dbReference>
<evidence type="ECO:0000313" key="1">
    <source>
        <dbReference type="EMBL" id="RXK04108.1"/>
    </source>
</evidence>
<protein>
    <submittedName>
        <fullName evidence="1">Uncharacterized protein</fullName>
    </submittedName>
</protein>
<accession>A0A4V1M099</accession>
<sequence length="73" mass="8494">MIEPDLNTFAPLSDSFQWLLDHIYILLALFYKRAAKFTNNVNTTISNINIGLEKLITLTEQHDKRITTLERSK</sequence>
<dbReference type="Proteomes" id="UP000289758">
    <property type="component" value="Unassembled WGS sequence"/>
</dbReference>
<evidence type="ECO:0000313" key="2">
    <source>
        <dbReference type="Proteomes" id="UP000289758"/>
    </source>
</evidence>
<keyword evidence="2" id="KW-1185">Reference proteome</keyword>
<organism evidence="1 2">
    <name type="scientific">Halarcobacter ebronensis</name>
    <dbReference type="NCBI Taxonomy" id="1462615"/>
    <lineage>
        <taxon>Bacteria</taxon>
        <taxon>Pseudomonadati</taxon>
        <taxon>Campylobacterota</taxon>
        <taxon>Epsilonproteobacteria</taxon>
        <taxon>Campylobacterales</taxon>
        <taxon>Arcobacteraceae</taxon>
        <taxon>Halarcobacter</taxon>
    </lineage>
</organism>
<proteinExistence type="predicted"/>
<reference evidence="1 2" key="1">
    <citation type="submission" date="2017-10" db="EMBL/GenBank/DDBJ databases">
        <title>Genomics of the genus Arcobacter.</title>
        <authorList>
            <person name="Perez-Cataluna A."/>
            <person name="Figueras M.J."/>
        </authorList>
    </citation>
    <scope>NUCLEOTIDE SEQUENCE [LARGE SCALE GENOMIC DNA]</scope>
    <source>
        <strain evidence="1 2">CECT 8441</strain>
    </source>
</reference>